<proteinExistence type="predicted"/>
<protein>
    <submittedName>
        <fullName evidence="2">Uncharacterized protein</fullName>
    </submittedName>
</protein>
<dbReference type="InterPro" id="IPR011044">
    <property type="entry name" value="Quino_amine_DH_bsu"/>
</dbReference>
<dbReference type="AlphaFoldDB" id="A0AA88XU83"/>
<feature type="compositionally biased region" description="Basic residues" evidence="1">
    <location>
        <begin position="112"/>
        <end position="123"/>
    </location>
</feature>
<dbReference type="SUPFAM" id="SSF50969">
    <property type="entry name" value="YVTN repeat-like/Quinoprotein amine dehydrogenase"/>
    <property type="match status" value="1"/>
</dbReference>
<feature type="region of interest" description="Disordered" evidence="1">
    <location>
        <begin position="1"/>
        <end position="40"/>
    </location>
</feature>
<name>A0AA88XU83_PINIB</name>
<sequence length="427" mass="48230">MRAKKNDTKFAKKGKETQTACRRSSRLRSLTLPNDRGTKSNIQKATVTKVKAQIGFQHESGSAIKTRRGTTDPHLSKVTKQSECDSTERTSKQLATGTLRKETTSEQVLGRKVQRTMKQKPKRLKVEHSNKVRDAVHKDSNDSVSDASQNENERGKLQLIKEITIKENHYGKPSITRYSDVAFLVDNHVLALDDNFLRRKHGQRICCISLDGKLVCDLLVPGYPMSVVVLSPMEAVVSMRGLGSNGLLWISIDIHNRSMEITRNVPFKTETFGLSYSAKLETFVVSYNKKPYMSVLNREGKEVRKMSCKPGPHYRCLILEDNTILSLDHHSSTVCIMDQRGEVINHLKHDNLKDPLALECDCFSNIYVGCFRSGHLLKFDSEGRYLRSFECIPSLCAIGLDRMSDRIAIASKNSIFVYMLDKCADNL</sequence>
<feature type="compositionally biased region" description="Basic and acidic residues" evidence="1">
    <location>
        <begin position="124"/>
        <end position="141"/>
    </location>
</feature>
<organism evidence="2 3">
    <name type="scientific">Pinctada imbricata</name>
    <name type="common">Atlantic pearl-oyster</name>
    <name type="synonym">Pinctada martensii</name>
    <dbReference type="NCBI Taxonomy" id="66713"/>
    <lineage>
        <taxon>Eukaryota</taxon>
        <taxon>Metazoa</taxon>
        <taxon>Spiralia</taxon>
        <taxon>Lophotrochozoa</taxon>
        <taxon>Mollusca</taxon>
        <taxon>Bivalvia</taxon>
        <taxon>Autobranchia</taxon>
        <taxon>Pteriomorphia</taxon>
        <taxon>Pterioida</taxon>
        <taxon>Pterioidea</taxon>
        <taxon>Pteriidae</taxon>
        <taxon>Pinctada</taxon>
    </lineage>
</organism>
<gene>
    <name evidence="2" type="ORF">FSP39_022114</name>
</gene>
<dbReference type="Gene3D" id="2.120.10.30">
    <property type="entry name" value="TolB, C-terminal domain"/>
    <property type="match status" value="1"/>
</dbReference>
<feature type="compositionally biased region" description="Basic and acidic residues" evidence="1">
    <location>
        <begin position="1"/>
        <end position="16"/>
    </location>
</feature>
<accession>A0AA88XU83</accession>
<feature type="compositionally biased region" description="Basic and acidic residues" evidence="1">
    <location>
        <begin position="69"/>
        <end position="91"/>
    </location>
</feature>
<feature type="region of interest" description="Disordered" evidence="1">
    <location>
        <begin position="58"/>
        <end position="152"/>
    </location>
</feature>
<evidence type="ECO:0000256" key="1">
    <source>
        <dbReference type="SAM" id="MobiDB-lite"/>
    </source>
</evidence>
<keyword evidence="3" id="KW-1185">Reference proteome</keyword>
<dbReference type="Proteomes" id="UP001186944">
    <property type="component" value="Unassembled WGS sequence"/>
</dbReference>
<evidence type="ECO:0000313" key="2">
    <source>
        <dbReference type="EMBL" id="KAK3091718.1"/>
    </source>
</evidence>
<dbReference type="InterPro" id="IPR011042">
    <property type="entry name" value="6-blade_b-propeller_TolB-like"/>
</dbReference>
<evidence type="ECO:0000313" key="3">
    <source>
        <dbReference type="Proteomes" id="UP001186944"/>
    </source>
</evidence>
<comment type="caution">
    <text evidence="2">The sequence shown here is derived from an EMBL/GenBank/DDBJ whole genome shotgun (WGS) entry which is preliminary data.</text>
</comment>
<reference evidence="2" key="1">
    <citation type="submission" date="2019-08" db="EMBL/GenBank/DDBJ databases">
        <title>The improved chromosome-level genome for the pearl oyster Pinctada fucata martensii using PacBio sequencing and Hi-C.</title>
        <authorList>
            <person name="Zheng Z."/>
        </authorList>
    </citation>
    <scope>NUCLEOTIDE SEQUENCE</scope>
    <source>
        <strain evidence="2">ZZ-2019</strain>
        <tissue evidence="2">Adductor muscle</tissue>
    </source>
</reference>
<dbReference type="EMBL" id="VSWD01000010">
    <property type="protein sequence ID" value="KAK3091718.1"/>
    <property type="molecule type" value="Genomic_DNA"/>
</dbReference>